<protein>
    <submittedName>
        <fullName evidence="1">Uncharacterized protein</fullName>
    </submittedName>
</protein>
<keyword evidence="2" id="KW-1185">Reference proteome</keyword>
<dbReference type="Proteomes" id="UP001642484">
    <property type="component" value="Unassembled WGS sequence"/>
</dbReference>
<dbReference type="EMBL" id="CAXAMN010002547">
    <property type="protein sequence ID" value="CAK9000109.1"/>
    <property type="molecule type" value="Genomic_DNA"/>
</dbReference>
<organism evidence="1 2">
    <name type="scientific">Durusdinium trenchii</name>
    <dbReference type="NCBI Taxonomy" id="1381693"/>
    <lineage>
        <taxon>Eukaryota</taxon>
        <taxon>Sar</taxon>
        <taxon>Alveolata</taxon>
        <taxon>Dinophyceae</taxon>
        <taxon>Suessiales</taxon>
        <taxon>Symbiodiniaceae</taxon>
        <taxon>Durusdinium</taxon>
    </lineage>
</organism>
<evidence type="ECO:0000313" key="2">
    <source>
        <dbReference type="Proteomes" id="UP001642484"/>
    </source>
</evidence>
<gene>
    <name evidence="1" type="ORF">CCMP2556_LOCUS5939</name>
</gene>
<evidence type="ECO:0000313" key="1">
    <source>
        <dbReference type="EMBL" id="CAK9000109.1"/>
    </source>
</evidence>
<sequence>MCSTDSGGMRHNRLGVLDKYAHVLLGVGEEDTCHGLVEVAMNATAPSDTMAPSSPELLRGTTADPLKDWITIGFPHLAQDSGQWFFEVHLHEDCAAPQVGLLSSQFQRLPGTKSSQGVGDDQHGWAADGLSASRWHGGSGLAIDQRDWLEPRQPGLVGEGFVFKELVSNQRMACSKAAV</sequence>
<dbReference type="Gene3D" id="2.60.120.920">
    <property type="match status" value="1"/>
</dbReference>
<accession>A0ABP0IBZ5</accession>
<name>A0ABP0IBZ5_9DINO</name>
<reference evidence="1 2" key="1">
    <citation type="submission" date="2024-02" db="EMBL/GenBank/DDBJ databases">
        <authorList>
            <person name="Chen Y."/>
            <person name="Shah S."/>
            <person name="Dougan E. K."/>
            <person name="Thang M."/>
            <person name="Chan C."/>
        </authorList>
    </citation>
    <scope>NUCLEOTIDE SEQUENCE [LARGE SCALE GENOMIC DNA]</scope>
</reference>
<proteinExistence type="predicted"/>
<dbReference type="InterPro" id="IPR043136">
    <property type="entry name" value="B30.2/SPRY_sf"/>
</dbReference>
<comment type="caution">
    <text evidence="1">The sequence shown here is derived from an EMBL/GenBank/DDBJ whole genome shotgun (WGS) entry which is preliminary data.</text>
</comment>